<feature type="compositionally biased region" description="Pro residues" evidence="4">
    <location>
        <begin position="400"/>
        <end position="410"/>
    </location>
</feature>
<gene>
    <name evidence="6" type="ORF">V5799_033930</name>
</gene>
<evidence type="ECO:0000256" key="3">
    <source>
        <dbReference type="SAM" id="Coils"/>
    </source>
</evidence>
<dbReference type="SMART" id="SM00326">
    <property type="entry name" value="SH3"/>
    <property type="match status" value="2"/>
</dbReference>
<sequence>MAQRVQAAVAARLPEVGDTSAGGLHLQNRKADDKTTGMEALNRRRARVAFSYQPQNEDELHLEVSDVIEVLEEVEEGWWKGVLKGRIGVFPSNFVVLEETAPASPRAAATAAGNNPTRWGNSVTSDFHSDKPESSGDITGDHSLASLEIKPKPISKGIGFGNILPDSRIKQALGPLKKPAPPVPSETSSEAPKLPPKPVREQAKVLYAYEAQNDDELTIKEGDVITVLTKEVEDKGWWKGELNGRVGVFPDNFVKLIKEEVSERPVPQPVKPERPEKPPGGKIVGKPDLPDKPAFQEYGNSSDRPISKVPPFKPSEISKKAPSPGGAAVEEKGKAPAPPPATCLAAAKKPFVLQSPPTSASPAPKKPLPQWPSQDADLPPPSSPPPLPPSSPTPAATPTSIPPTLPPLAPPLLAARKVEKADGQTKEAAPTPVYAQVRRVTANGVADSKESQLPVASARKEEYSEATFDSIEPSENKLNHPTANRVRPPMNRRPPSHITIVKENGNEPSEQQPAWMKDLGKRHQAKFSSQPTFENKDTKIASSPEKEHPSRVYPQKSPPSAHKPLAGSIRDEAAALSRSPVAKETPAVSAAPVILRNQKGLCSADGDTVQELRNELKALRESCVPKEELTSLQQQINTLKETVESNRNQYSKLVRDLMAEIDEEKKLRMTLQVEIDRLKKLTLTV</sequence>
<accession>A0AAQ4DLX2</accession>
<evidence type="ECO:0000313" key="7">
    <source>
        <dbReference type="Proteomes" id="UP001321473"/>
    </source>
</evidence>
<dbReference type="Proteomes" id="UP001321473">
    <property type="component" value="Unassembled WGS sequence"/>
</dbReference>
<evidence type="ECO:0000256" key="1">
    <source>
        <dbReference type="ARBA" id="ARBA00022443"/>
    </source>
</evidence>
<protein>
    <recommendedName>
        <fullName evidence="5">SH3 domain-containing protein</fullName>
    </recommendedName>
</protein>
<dbReference type="GO" id="GO:0016192">
    <property type="term" value="P:vesicle-mediated transport"/>
    <property type="evidence" value="ECO:0007669"/>
    <property type="project" value="UniProtKB-ARBA"/>
</dbReference>
<dbReference type="InterPro" id="IPR001452">
    <property type="entry name" value="SH3_domain"/>
</dbReference>
<dbReference type="PRINTS" id="PR01887">
    <property type="entry name" value="SPECTRNALPHA"/>
</dbReference>
<dbReference type="AlphaFoldDB" id="A0AAQ4DLX2"/>
<feature type="compositionally biased region" description="Low complexity" evidence="4">
    <location>
        <begin position="342"/>
        <end position="363"/>
    </location>
</feature>
<dbReference type="CDD" id="cd11875">
    <property type="entry name" value="SH3_CD2AP-like_3"/>
    <property type="match status" value="1"/>
</dbReference>
<feature type="region of interest" description="Disordered" evidence="4">
    <location>
        <begin position="444"/>
        <end position="565"/>
    </location>
</feature>
<dbReference type="EMBL" id="JARKHS020029297">
    <property type="protein sequence ID" value="KAK8763462.1"/>
    <property type="molecule type" value="Genomic_DNA"/>
</dbReference>
<keyword evidence="1 2" id="KW-0728">SH3 domain</keyword>
<feature type="compositionally biased region" description="Pro residues" evidence="4">
    <location>
        <begin position="378"/>
        <end position="392"/>
    </location>
</feature>
<dbReference type="SUPFAM" id="SSF50044">
    <property type="entry name" value="SH3-domain"/>
    <property type="match status" value="2"/>
</dbReference>
<feature type="domain" description="SH3" evidence="5">
    <location>
        <begin position="41"/>
        <end position="100"/>
    </location>
</feature>
<dbReference type="FunFam" id="2.30.30.40:FF:000072">
    <property type="entry name" value="Unconventional Myosin IB"/>
    <property type="match status" value="1"/>
</dbReference>
<feature type="region of interest" description="Disordered" evidence="4">
    <location>
        <begin position="107"/>
        <end position="141"/>
    </location>
</feature>
<feature type="compositionally biased region" description="Low complexity" evidence="4">
    <location>
        <begin position="107"/>
        <end position="118"/>
    </location>
</feature>
<dbReference type="InterPro" id="IPR036028">
    <property type="entry name" value="SH3-like_dom_sf"/>
</dbReference>
<evidence type="ECO:0000313" key="6">
    <source>
        <dbReference type="EMBL" id="KAK8763462.1"/>
    </source>
</evidence>
<reference evidence="6 7" key="1">
    <citation type="journal article" date="2023" name="Arcadia Sci">
        <title>De novo assembly of a long-read Amblyomma americanum tick genome.</title>
        <authorList>
            <person name="Chou S."/>
            <person name="Poskanzer K.E."/>
            <person name="Rollins M."/>
            <person name="Thuy-Boun P.S."/>
        </authorList>
    </citation>
    <scope>NUCLEOTIDE SEQUENCE [LARGE SCALE GENOMIC DNA]</scope>
    <source>
        <strain evidence="6">F_SG_1</strain>
        <tissue evidence="6">Salivary glands</tissue>
    </source>
</reference>
<keyword evidence="7" id="KW-1185">Reference proteome</keyword>
<evidence type="ECO:0000259" key="5">
    <source>
        <dbReference type="PROSITE" id="PS50002"/>
    </source>
</evidence>
<name>A0AAQ4DLX2_AMBAM</name>
<dbReference type="Gene3D" id="2.30.30.40">
    <property type="entry name" value="SH3 Domains"/>
    <property type="match status" value="2"/>
</dbReference>
<keyword evidence="3" id="KW-0175">Coiled coil</keyword>
<evidence type="ECO:0000256" key="2">
    <source>
        <dbReference type="PROSITE-ProRule" id="PRU00192"/>
    </source>
</evidence>
<comment type="caution">
    <text evidence="6">The sequence shown here is derived from an EMBL/GenBank/DDBJ whole genome shotgun (WGS) entry which is preliminary data.</text>
</comment>
<evidence type="ECO:0000256" key="4">
    <source>
        <dbReference type="SAM" id="MobiDB-lite"/>
    </source>
</evidence>
<feature type="region of interest" description="Disordered" evidence="4">
    <location>
        <begin position="260"/>
        <end position="410"/>
    </location>
</feature>
<dbReference type="Pfam" id="PF14604">
    <property type="entry name" value="SH3_9"/>
    <property type="match status" value="2"/>
</dbReference>
<dbReference type="InterPro" id="IPR050384">
    <property type="entry name" value="Endophilin_SH3RF"/>
</dbReference>
<dbReference type="PANTHER" id="PTHR14167">
    <property type="entry name" value="SH3 DOMAIN-CONTAINING"/>
    <property type="match status" value="1"/>
</dbReference>
<dbReference type="PROSITE" id="PS50002">
    <property type="entry name" value="SH3"/>
    <property type="match status" value="2"/>
</dbReference>
<dbReference type="PRINTS" id="PR00452">
    <property type="entry name" value="SH3DOMAIN"/>
</dbReference>
<feature type="region of interest" description="Disordered" evidence="4">
    <location>
        <begin position="173"/>
        <end position="198"/>
    </location>
</feature>
<feature type="domain" description="SH3" evidence="5">
    <location>
        <begin position="198"/>
        <end position="259"/>
    </location>
</feature>
<feature type="compositionally biased region" description="Basic and acidic residues" evidence="4">
    <location>
        <begin position="534"/>
        <end position="550"/>
    </location>
</feature>
<proteinExistence type="predicted"/>
<organism evidence="6 7">
    <name type="scientific">Amblyomma americanum</name>
    <name type="common">Lone star tick</name>
    <dbReference type="NCBI Taxonomy" id="6943"/>
    <lineage>
        <taxon>Eukaryota</taxon>
        <taxon>Metazoa</taxon>
        <taxon>Ecdysozoa</taxon>
        <taxon>Arthropoda</taxon>
        <taxon>Chelicerata</taxon>
        <taxon>Arachnida</taxon>
        <taxon>Acari</taxon>
        <taxon>Parasitiformes</taxon>
        <taxon>Ixodida</taxon>
        <taxon>Ixodoidea</taxon>
        <taxon>Ixodidae</taxon>
        <taxon>Amblyomminae</taxon>
        <taxon>Amblyomma</taxon>
    </lineage>
</organism>
<feature type="coiled-coil region" evidence="3">
    <location>
        <begin position="629"/>
        <end position="681"/>
    </location>
</feature>
<dbReference type="PANTHER" id="PTHR14167:SF120">
    <property type="entry name" value="AER140CP"/>
    <property type="match status" value="1"/>
</dbReference>